<proteinExistence type="predicted"/>
<comment type="caution">
    <text evidence="1">The sequence shown here is derived from an EMBL/GenBank/DDBJ whole genome shotgun (WGS) entry which is preliminary data.</text>
</comment>
<name>A0A916UK42_9HYPH</name>
<reference evidence="1" key="2">
    <citation type="submission" date="2020-09" db="EMBL/GenBank/DDBJ databases">
        <authorList>
            <person name="Sun Q."/>
            <person name="Zhou Y."/>
        </authorList>
    </citation>
    <scope>NUCLEOTIDE SEQUENCE</scope>
    <source>
        <strain evidence="1">CGMCC 1.12919</strain>
    </source>
</reference>
<keyword evidence="2" id="KW-1185">Reference proteome</keyword>
<protein>
    <submittedName>
        <fullName evidence="1">Uncharacterized protein</fullName>
    </submittedName>
</protein>
<evidence type="ECO:0000313" key="1">
    <source>
        <dbReference type="EMBL" id="GGC74996.1"/>
    </source>
</evidence>
<dbReference type="AlphaFoldDB" id="A0A916UK42"/>
<gene>
    <name evidence="1" type="ORF">GCM10010994_36790</name>
</gene>
<sequence length="93" mass="10816">MLDVVEMQPQRLGQVGFRRPQLDQQLKQLHERRAVAAPFDGQAQRTEPVLAQPFHLLEEQGPIELPRYCALPYRLEYGPEPRKQLTVLRPIFA</sequence>
<evidence type="ECO:0000313" key="2">
    <source>
        <dbReference type="Proteomes" id="UP000637002"/>
    </source>
</evidence>
<organism evidence="1 2">
    <name type="scientific">Chelatococcus reniformis</name>
    <dbReference type="NCBI Taxonomy" id="1494448"/>
    <lineage>
        <taxon>Bacteria</taxon>
        <taxon>Pseudomonadati</taxon>
        <taxon>Pseudomonadota</taxon>
        <taxon>Alphaproteobacteria</taxon>
        <taxon>Hyphomicrobiales</taxon>
        <taxon>Chelatococcaceae</taxon>
        <taxon>Chelatococcus</taxon>
    </lineage>
</organism>
<dbReference type="EMBL" id="BMGG01000006">
    <property type="protein sequence ID" value="GGC74996.1"/>
    <property type="molecule type" value="Genomic_DNA"/>
</dbReference>
<reference evidence="1" key="1">
    <citation type="journal article" date="2014" name="Int. J. Syst. Evol. Microbiol.">
        <title>Complete genome sequence of Corynebacterium casei LMG S-19264T (=DSM 44701T), isolated from a smear-ripened cheese.</title>
        <authorList>
            <consortium name="US DOE Joint Genome Institute (JGI-PGF)"/>
            <person name="Walter F."/>
            <person name="Albersmeier A."/>
            <person name="Kalinowski J."/>
            <person name="Ruckert C."/>
        </authorList>
    </citation>
    <scope>NUCLEOTIDE SEQUENCE</scope>
    <source>
        <strain evidence="1">CGMCC 1.12919</strain>
    </source>
</reference>
<dbReference type="Proteomes" id="UP000637002">
    <property type="component" value="Unassembled WGS sequence"/>
</dbReference>
<accession>A0A916UK42</accession>